<organism evidence="2 3">
    <name type="scientific">Phytobacter diazotrophicus</name>
    <dbReference type="NCBI Taxonomy" id="395631"/>
    <lineage>
        <taxon>Bacteria</taxon>
        <taxon>Pseudomonadati</taxon>
        <taxon>Pseudomonadota</taxon>
        <taxon>Gammaproteobacteria</taxon>
        <taxon>Enterobacterales</taxon>
        <taxon>Enterobacteriaceae</taxon>
        <taxon>Phytobacter</taxon>
    </lineage>
</organism>
<evidence type="ECO:0000313" key="3">
    <source>
        <dbReference type="Proteomes" id="UP001320460"/>
    </source>
</evidence>
<sequence length="190" mass="20935">MNKKLFLLVPVAFLAGCTSAAQRMNDCEAQGISRDACYVAEQNRQNGINAQAQAQAMRNAQALYPVEPAAGYKHHHDSTQFAQAAHKNRDTISCDDLRRFIDAGIALTPGQQKQIPNCHINTAPATRTVKGYGVTVRIDGQQVYIDDKPAARDEHGETSDVYSQGFYQVVLYKSGKVALLKNRVVQGYLH</sequence>
<evidence type="ECO:0008006" key="4">
    <source>
        <dbReference type="Google" id="ProtNLM"/>
    </source>
</evidence>
<protein>
    <recommendedName>
        <fullName evidence="4">Lipoprotein</fullName>
    </recommendedName>
</protein>
<name>A0ABM7VXK9_9ENTR</name>
<gene>
    <name evidence="2" type="ORF">PDTA9734_34640</name>
</gene>
<feature type="signal peptide" evidence="1">
    <location>
        <begin position="1"/>
        <end position="20"/>
    </location>
</feature>
<dbReference type="EMBL" id="AP025334">
    <property type="protein sequence ID" value="BDD51977.1"/>
    <property type="molecule type" value="Genomic_DNA"/>
</dbReference>
<evidence type="ECO:0000256" key="1">
    <source>
        <dbReference type="SAM" id="SignalP"/>
    </source>
</evidence>
<dbReference type="PROSITE" id="PS51257">
    <property type="entry name" value="PROKAR_LIPOPROTEIN"/>
    <property type="match status" value="1"/>
</dbReference>
<dbReference type="RefSeq" id="WP_039078648.1">
    <property type="nucleotide sequence ID" value="NZ_AP025334.1"/>
</dbReference>
<evidence type="ECO:0000313" key="2">
    <source>
        <dbReference type="EMBL" id="BDD51977.1"/>
    </source>
</evidence>
<feature type="chain" id="PRO_5045980083" description="Lipoprotein" evidence="1">
    <location>
        <begin position="21"/>
        <end position="190"/>
    </location>
</feature>
<reference evidence="2 3" key="1">
    <citation type="submission" date="2021-12" db="EMBL/GenBank/DDBJ databases">
        <title>Complete genome sequence of Phytobacter diazotrophicus TA9734.</title>
        <authorList>
            <person name="Kubota H."/>
            <person name="Nakayama Y."/>
            <person name="Ariyoshi T."/>
        </authorList>
    </citation>
    <scope>NUCLEOTIDE SEQUENCE [LARGE SCALE GENOMIC DNA]</scope>
    <source>
        <strain evidence="2 3">TA9734</strain>
    </source>
</reference>
<proteinExistence type="predicted"/>
<accession>A0ABM7VXK9</accession>
<keyword evidence="3" id="KW-1185">Reference proteome</keyword>
<keyword evidence="1" id="KW-0732">Signal</keyword>
<dbReference type="Proteomes" id="UP001320460">
    <property type="component" value="Chromosome"/>
</dbReference>